<evidence type="ECO:0000256" key="1">
    <source>
        <dbReference type="SAM" id="Phobius"/>
    </source>
</evidence>
<organism evidence="2">
    <name type="scientific">marine sediment metagenome</name>
    <dbReference type="NCBI Taxonomy" id="412755"/>
    <lineage>
        <taxon>unclassified sequences</taxon>
        <taxon>metagenomes</taxon>
        <taxon>ecological metagenomes</taxon>
    </lineage>
</organism>
<keyword evidence="1" id="KW-0472">Membrane</keyword>
<dbReference type="Gene3D" id="3.40.50.2000">
    <property type="entry name" value="Glycogen Phosphorylase B"/>
    <property type="match status" value="1"/>
</dbReference>
<keyword evidence="1" id="KW-0812">Transmembrane</keyword>
<dbReference type="SUPFAM" id="SSF53756">
    <property type="entry name" value="UDP-Glycosyltransferase/glycogen phosphorylase"/>
    <property type="match status" value="1"/>
</dbReference>
<feature type="non-terminal residue" evidence="2">
    <location>
        <position position="216"/>
    </location>
</feature>
<comment type="caution">
    <text evidence="2">The sequence shown here is derived from an EMBL/GenBank/DDBJ whole genome shotgun (WGS) entry which is preliminary data.</text>
</comment>
<proteinExistence type="predicted"/>
<gene>
    <name evidence="2" type="ORF">S03H2_28420</name>
</gene>
<dbReference type="EMBL" id="BARU01017120">
    <property type="protein sequence ID" value="GAH56582.1"/>
    <property type="molecule type" value="Genomic_DNA"/>
</dbReference>
<evidence type="ECO:0008006" key="3">
    <source>
        <dbReference type="Google" id="ProtNLM"/>
    </source>
</evidence>
<dbReference type="AlphaFoldDB" id="X1GHC4"/>
<evidence type="ECO:0000313" key="2">
    <source>
        <dbReference type="EMBL" id="GAH56582.1"/>
    </source>
</evidence>
<reference evidence="2" key="1">
    <citation type="journal article" date="2014" name="Front. Microbiol.">
        <title>High frequency of phylogenetically diverse reductive dehalogenase-homologous genes in deep subseafloor sedimentary metagenomes.</title>
        <authorList>
            <person name="Kawai M."/>
            <person name="Futagami T."/>
            <person name="Toyoda A."/>
            <person name="Takaki Y."/>
            <person name="Nishi S."/>
            <person name="Hori S."/>
            <person name="Arai W."/>
            <person name="Tsubouchi T."/>
            <person name="Morono Y."/>
            <person name="Uchiyama I."/>
            <person name="Ito T."/>
            <person name="Fujiyama A."/>
            <person name="Inagaki F."/>
            <person name="Takami H."/>
        </authorList>
    </citation>
    <scope>NUCLEOTIDE SEQUENCE</scope>
    <source>
        <strain evidence="2">Expedition CK06-06</strain>
    </source>
</reference>
<feature type="transmembrane region" description="Helical" evidence="1">
    <location>
        <begin position="87"/>
        <end position="106"/>
    </location>
</feature>
<keyword evidence="1" id="KW-1133">Transmembrane helix</keyword>
<protein>
    <recommendedName>
        <fullName evidence="3">Glycosyltransferase subfamily 4-like N-terminal domain-containing protein</fullName>
    </recommendedName>
</protein>
<accession>X1GHC4</accession>
<name>X1GHC4_9ZZZZ</name>
<sequence length="216" mass="25297">MKSQRRSNQTKSILFISALDFWSMGNGKGGPALWQTLTGYAKHGWKAYFITGNYAQEESLKAPDNIKVLRFDAPWLKRLMKIKKIGFFAKIIWWIWFQIVAFIKALQIHRKNDIDVVYGYEIYGVPVAKLLSKIWKVPVISRFQGTILGVSWMRKKFWKIRAWEHVLAFKIPTNFIIMTNDGTQGDRVLQKLGVDNKKVKFWMNGIDWGTFKIIYN</sequence>